<sequence>MTVTTRAVAALVAVVWLSSAAGCGSTTEGKPVEATGTSTTDPDEPAGLFDPCTEISDDLLRQMGVDPATESSGISGVEFEDWKICHWIAPWYALTIYSSSRTIDEIRTNSTVTAFREVRVAQREALEYHTKSDRPPDDCFVGIAVPGGIVEIQIMAKYLEPKLEEPCVVAERDVEILDDILPN</sequence>
<proteinExistence type="predicted"/>
<protein>
    <submittedName>
        <fullName evidence="3">DUF3558 domain-containing protein</fullName>
    </submittedName>
</protein>
<name>A0ABW7K8W8_9NOCA</name>
<feature type="chain" id="PRO_5045033629" evidence="2">
    <location>
        <begin position="21"/>
        <end position="183"/>
    </location>
</feature>
<evidence type="ECO:0000256" key="2">
    <source>
        <dbReference type="SAM" id="SignalP"/>
    </source>
</evidence>
<keyword evidence="6" id="KW-1185">Reference proteome</keyword>
<dbReference type="Proteomes" id="UP001609219">
    <property type="component" value="Unassembled WGS sequence"/>
</dbReference>
<feature type="signal peptide" evidence="2">
    <location>
        <begin position="1"/>
        <end position="20"/>
    </location>
</feature>
<gene>
    <name evidence="4" type="ORF">ACHIPV_26195</name>
    <name evidence="3" type="ORF">ACHIRB_16945</name>
</gene>
<evidence type="ECO:0000313" key="6">
    <source>
        <dbReference type="Proteomes" id="UP001609219"/>
    </source>
</evidence>
<dbReference type="Pfam" id="PF12079">
    <property type="entry name" value="DUF3558"/>
    <property type="match status" value="1"/>
</dbReference>
<feature type="region of interest" description="Disordered" evidence="1">
    <location>
        <begin position="23"/>
        <end position="46"/>
    </location>
</feature>
<dbReference type="Proteomes" id="UP001609176">
    <property type="component" value="Unassembled WGS sequence"/>
</dbReference>
<reference evidence="5 6" key="1">
    <citation type="submission" date="2024-10" db="EMBL/GenBank/DDBJ databases">
        <authorList>
            <person name="Riesco R."/>
        </authorList>
    </citation>
    <scope>NUCLEOTIDE SEQUENCE [LARGE SCALE GENOMIC DNA]</scope>
    <source>
        <strain evidence="4 5">NCIMB 15448</strain>
        <strain evidence="3 6">NCIMB 15450</strain>
    </source>
</reference>
<organism evidence="3 6">
    <name type="scientific">Antrihabitans spumae</name>
    <dbReference type="NCBI Taxonomy" id="3373370"/>
    <lineage>
        <taxon>Bacteria</taxon>
        <taxon>Bacillati</taxon>
        <taxon>Actinomycetota</taxon>
        <taxon>Actinomycetes</taxon>
        <taxon>Mycobacteriales</taxon>
        <taxon>Nocardiaceae</taxon>
        <taxon>Antrihabitans</taxon>
    </lineage>
</organism>
<evidence type="ECO:0000313" key="3">
    <source>
        <dbReference type="EMBL" id="MFH5230252.1"/>
    </source>
</evidence>
<accession>A0ABW7K8W8</accession>
<evidence type="ECO:0000313" key="5">
    <source>
        <dbReference type="Proteomes" id="UP001609176"/>
    </source>
</evidence>
<keyword evidence="2" id="KW-0732">Signal</keyword>
<dbReference type="InterPro" id="IPR024520">
    <property type="entry name" value="DUF3558"/>
</dbReference>
<evidence type="ECO:0000313" key="4">
    <source>
        <dbReference type="EMBL" id="MFH5245342.1"/>
    </source>
</evidence>
<comment type="caution">
    <text evidence="3">The sequence shown here is derived from an EMBL/GenBank/DDBJ whole genome shotgun (WGS) entry which is preliminary data.</text>
</comment>
<dbReference type="EMBL" id="JBIMSP010000070">
    <property type="protein sequence ID" value="MFH5245342.1"/>
    <property type="molecule type" value="Genomic_DNA"/>
</dbReference>
<dbReference type="RefSeq" id="WP_395126181.1">
    <property type="nucleotide sequence ID" value="NZ_JBIMSN010000070.1"/>
</dbReference>
<dbReference type="PROSITE" id="PS51257">
    <property type="entry name" value="PROKAR_LIPOPROTEIN"/>
    <property type="match status" value="1"/>
</dbReference>
<evidence type="ECO:0000256" key="1">
    <source>
        <dbReference type="SAM" id="MobiDB-lite"/>
    </source>
</evidence>
<dbReference type="EMBL" id="JBIMSN010000070">
    <property type="protein sequence ID" value="MFH5230252.1"/>
    <property type="molecule type" value="Genomic_DNA"/>
</dbReference>